<dbReference type="GO" id="GO:0046872">
    <property type="term" value="F:metal ion binding"/>
    <property type="evidence" value="ECO:0007669"/>
    <property type="project" value="UniProtKB-KW"/>
</dbReference>
<organism evidence="4 5">
    <name type="scientific">Spirosoma aureum</name>
    <dbReference type="NCBI Taxonomy" id="2692134"/>
    <lineage>
        <taxon>Bacteria</taxon>
        <taxon>Pseudomonadati</taxon>
        <taxon>Bacteroidota</taxon>
        <taxon>Cytophagia</taxon>
        <taxon>Cytophagales</taxon>
        <taxon>Cytophagaceae</taxon>
        <taxon>Spirosoma</taxon>
    </lineage>
</organism>
<dbReference type="Proteomes" id="UP000501802">
    <property type="component" value="Chromosome"/>
</dbReference>
<dbReference type="InterPro" id="IPR007837">
    <property type="entry name" value="DinB"/>
</dbReference>
<evidence type="ECO:0000256" key="3">
    <source>
        <dbReference type="PIRSR" id="PIRSR607837-1"/>
    </source>
</evidence>
<keyword evidence="5" id="KW-1185">Reference proteome</keyword>
<dbReference type="EMBL" id="CP050063">
    <property type="protein sequence ID" value="QIP17126.1"/>
    <property type="molecule type" value="Genomic_DNA"/>
</dbReference>
<evidence type="ECO:0000313" key="4">
    <source>
        <dbReference type="EMBL" id="QIP17126.1"/>
    </source>
</evidence>
<feature type="binding site" evidence="3">
    <location>
        <position position="130"/>
    </location>
    <ligand>
        <name>a divalent metal cation</name>
        <dbReference type="ChEBI" id="CHEBI:60240"/>
    </ligand>
</feature>
<evidence type="ECO:0000313" key="5">
    <source>
        <dbReference type="Proteomes" id="UP000501802"/>
    </source>
</evidence>
<proteinExistence type="inferred from homology"/>
<comment type="similarity">
    <text evidence="1">Belongs to the DinB family.</text>
</comment>
<dbReference type="RefSeq" id="WP_167217681.1">
    <property type="nucleotide sequence ID" value="NZ_CP050063.1"/>
</dbReference>
<sequence length="150" mass="17244">MKTELLTQLWSQHQQIIQAALSKLNDENRKNRLIAETASVGFIALHMAETMLFFSAFLFKSPVDFRPLTLRMTDEGHDIELNRINTLMQQAMAILTDAFSGLIDEQWNEVLQSPFGELTRQQALVRLMHHNSHHIGQIVQAMKKGKEFVL</sequence>
<feature type="binding site" evidence="3">
    <location>
        <position position="46"/>
    </location>
    <ligand>
        <name>a divalent metal cation</name>
        <dbReference type="ChEBI" id="CHEBI:60240"/>
    </ligand>
</feature>
<evidence type="ECO:0000256" key="1">
    <source>
        <dbReference type="ARBA" id="ARBA00008635"/>
    </source>
</evidence>
<evidence type="ECO:0000256" key="2">
    <source>
        <dbReference type="ARBA" id="ARBA00022723"/>
    </source>
</evidence>
<gene>
    <name evidence="4" type="ORF">G8759_33060</name>
</gene>
<dbReference type="SUPFAM" id="SSF109854">
    <property type="entry name" value="DinB/YfiT-like putative metalloenzymes"/>
    <property type="match status" value="1"/>
</dbReference>
<accession>A0A6G9AXP2</accession>
<keyword evidence="2 3" id="KW-0479">Metal-binding</keyword>
<dbReference type="Gene3D" id="1.20.120.450">
    <property type="entry name" value="dinb family like domain"/>
    <property type="match status" value="1"/>
</dbReference>
<feature type="binding site" evidence="3">
    <location>
        <position position="134"/>
    </location>
    <ligand>
        <name>a divalent metal cation</name>
        <dbReference type="ChEBI" id="CHEBI:60240"/>
    </ligand>
</feature>
<dbReference type="Pfam" id="PF05163">
    <property type="entry name" value="DinB"/>
    <property type="match status" value="1"/>
</dbReference>
<dbReference type="AlphaFoldDB" id="A0A6G9AXP2"/>
<reference evidence="4 5" key="1">
    <citation type="submission" date="2020-03" db="EMBL/GenBank/DDBJ databases">
        <authorList>
            <person name="Kim M.K."/>
        </authorList>
    </citation>
    <scope>NUCLEOTIDE SEQUENCE [LARGE SCALE GENOMIC DNA]</scope>
    <source>
        <strain evidence="4 5">BT328</strain>
    </source>
</reference>
<protein>
    <submittedName>
        <fullName evidence="4">DinB family protein</fullName>
    </submittedName>
</protein>
<dbReference type="KEGG" id="spib:G8759_33060"/>
<name>A0A6G9AXP2_9BACT</name>
<dbReference type="InterPro" id="IPR034660">
    <property type="entry name" value="DinB/YfiT-like"/>
</dbReference>